<comment type="caution">
    <text evidence="1">The sequence shown here is derived from an EMBL/GenBank/DDBJ whole genome shotgun (WGS) entry which is preliminary data.</text>
</comment>
<protein>
    <submittedName>
        <fullName evidence="1">Separase</fullName>
    </submittedName>
</protein>
<evidence type="ECO:0000313" key="2">
    <source>
        <dbReference type="Proteomes" id="UP000250321"/>
    </source>
</evidence>
<dbReference type="EMBL" id="PJQY01002411">
    <property type="protein sequence ID" value="PQP93950.1"/>
    <property type="molecule type" value="Genomic_DNA"/>
</dbReference>
<dbReference type="STRING" id="2094558.A0A314XQQ2"/>
<evidence type="ECO:0000313" key="1">
    <source>
        <dbReference type="EMBL" id="PQP93950.1"/>
    </source>
</evidence>
<reference evidence="1 2" key="1">
    <citation type="submission" date="2018-02" db="EMBL/GenBank/DDBJ databases">
        <title>Draft genome of wild Prunus yedoensis var. nudiflora.</title>
        <authorList>
            <person name="Baek S."/>
            <person name="Kim J.-H."/>
            <person name="Choi K."/>
            <person name="Kim G.-B."/>
            <person name="Cho A."/>
            <person name="Jang H."/>
            <person name="Shin C.-H."/>
            <person name="Yu H.-J."/>
            <person name="Mun J.-H."/>
        </authorList>
    </citation>
    <scope>NUCLEOTIDE SEQUENCE [LARGE SCALE GENOMIC DNA]</scope>
    <source>
        <strain evidence="2">cv. Jeju island</strain>
        <tissue evidence="1">Leaf</tissue>
    </source>
</reference>
<sequence>MHSTNPINSNTCTLEAAATTTSLAEERRWRFGCSDKRPGKEECKTGRTKQKLDFHDILFVPKPSHDCNRKLDLVHKKLVQDLKSKCKVDIDESLLKVILGGSKYAFEGGAYVSQLCFKKGCYIGKAGCSEEEKCLTSPGEYNGIEKQSELAFQLIHEVVNELEGLCSVNREPIILVLDFEVQMVDGRLIFVEVAQTQKQEEDTKSR</sequence>
<gene>
    <name evidence="1" type="ORF">Pyn_30343</name>
</gene>
<proteinExistence type="predicted"/>
<organism evidence="1 2">
    <name type="scientific">Prunus yedoensis var. nudiflora</name>
    <dbReference type="NCBI Taxonomy" id="2094558"/>
    <lineage>
        <taxon>Eukaryota</taxon>
        <taxon>Viridiplantae</taxon>
        <taxon>Streptophyta</taxon>
        <taxon>Embryophyta</taxon>
        <taxon>Tracheophyta</taxon>
        <taxon>Spermatophyta</taxon>
        <taxon>Magnoliopsida</taxon>
        <taxon>eudicotyledons</taxon>
        <taxon>Gunneridae</taxon>
        <taxon>Pentapetalae</taxon>
        <taxon>rosids</taxon>
        <taxon>fabids</taxon>
        <taxon>Rosales</taxon>
        <taxon>Rosaceae</taxon>
        <taxon>Amygdaloideae</taxon>
        <taxon>Amygdaleae</taxon>
        <taxon>Prunus</taxon>
    </lineage>
</organism>
<name>A0A314XQQ2_PRUYE</name>
<dbReference type="Proteomes" id="UP000250321">
    <property type="component" value="Unassembled WGS sequence"/>
</dbReference>
<dbReference type="AlphaFoldDB" id="A0A314XQQ2"/>
<keyword evidence="2" id="KW-1185">Reference proteome</keyword>
<accession>A0A314XQQ2</accession>